<dbReference type="GO" id="GO:0000160">
    <property type="term" value="P:phosphorelay signal transduction system"/>
    <property type="evidence" value="ECO:0007669"/>
    <property type="project" value="UniProtKB-KW"/>
</dbReference>
<feature type="domain" description="Response regulatory" evidence="4">
    <location>
        <begin position="8"/>
        <end position="121"/>
    </location>
</feature>
<dbReference type="Proteomes" id="UP000270673">
    <property type="component" value="Chromosome"/>
</dbReference>
<evidence type="ECO:0000256" key="2">
    <source>
        <dbReference type="ARBA" id="ARBA00023012"/>
    </source>
</evidence>
<dbReference type="PANTHER" id="PTHR45339:SF1">
    <property type="entry name" value="HYBRID SIGNAL TRANSDUCTION HISTIDINE KINASE J"/>
    <property type="match status" value="1"/>
</dbReference>
<evidence type="ECO:0000259" key="4">
    <source>
        <dbReference type="PROSITE" id="PS50110"/>
    </source>
</evidence>
<feature type="modified residue" description="4-aspartylphosphate" evidence="3">
    <location>
        <position position="56"/>
    </location>
</feature>
<dbReference type="EMBL" id="CP032819">
    <property type="protein sequence ID" value="AZS31926.1"/>
    <property type="molecule type" value="Genomic_DNA"/>
</dbReference>
<dbReference type="KEGG" id="buy:D8S85_07265"/>
<protein>
    <submittedName>
        <fullName evidence="5">Response regulator</fullName>
    </submittedName>
</protein>
<name>A0A3Q9IT21_9BACT</name>
<evidence type="ECO:0000313" key="6">
    <source>
        <dbReference type="Proteomes" id="UP000270673"/>
    </source>
</evidence>
<evidence type="ECO:0000256" key="1">
    <source>
        <dbReference type="ARBA" id="ARBA00022553"/>
    </source>
</evidence>
<dbReference type="OrthoDB" id="9796457at2"/>
<dbReference type="PROSITE" id="PS50110">
    <property type="entry name" value="RESPONSE_REGULATORY"/>
    <property type="match status" value="1"/>
</dbReference>
<accession>A0A3Q9IT21</accession>
<gene>
    <name evidence="5" type="ORF">D8S85_07265</name>
</gene>
<keyword evidence="6" id="KW-1185">Reference proteome</keyword>
<dbReference type="PANTHER" id="PTHR45339">
    <property type="entry name" value="HYBRID SIGNAL TRANSDUCTION HISTIDINE KINASE J"/>
    <property type="match status" value="1"/>
</dbReference>
<dbReference type="Gene3D" id="3.40.50.2300">
    <property type="match status" value="1"/>
</dbReference>
<dbReference type="AlphaFoldDB" id="A0A3Q9IT21"/>
<dbReference type="CDD" id="cd17546">
    <property type="entry name" value="REC_hyHK_CKI1_RcsC-like"/>
    <property type="match status" value="1"/>
</dbReference>
<sequence length="130" mass="14744">MKLEIQPLILIAEDNESNYLLLFALLKRDYQIIHARDGIEAVRLFKNSSPDIILMDIKMPRLDGLTAMQAIREIDEEVPIIAVSAHAFEQDRRTAYACGCNAYVTKPVDIHELTSTISLLLSIKEHHDSI</sequence>
<keyword evidence="2" id="KW-0902">Two-component regulatory system</keyword>
<evidence type="ECO:0000313" key="5">
    <source>
        <dbReference type="EMBL" id="AZS31926.1"/>
    </source>
</evidence>
<dbReference type="SMART" id="SM00448">
    <property type="entry name" value="REC"/>
    <property type="match status" value="1"/>
</dbReference>
<proteinExistence type="predicted"/>
<keyword evidence="1 3" id="KW-0597">Phosphoprotein</keyword>
<dbReference type="SUPFAM" id="SSF52172">
    <property type="entry name" value="CheY-like"/>
    <property type="match status" value="1"/>
</dbReference>
<dbReference type="RefSeq" id="WP_106625007.1">
    <property type="nucleotide sequence ID" value="NZ_CP032819.1"/>
</dbReference>
<dbReference type="Pfam" id="PF00072">
    <property type="entry name" value="Response_reg"/>
    <property type="match status" value="1"/>
</dbReference>
<evidence type="ECO:0000256" key="3">
    <source>
        <dbReference type="PROSITE-ProRule" id="PRU00169"/>
    </source>
</evidence>
<organism evidence="5 6">
    <name type="scientific">Butyricimonas faecalis</name>
    <dbReference type="NCBI Taxonomy" id="2093856"/>
    <lineage>
        <taxon>Bacteria</taxon>
        <taxon>Pseudomonadati</taxon>
        <taxon>Bacteroidota</taxon>
        <taxon>Bacteroidia</taxon>
        <taxon>Bacteroidales</taxon>
        <taxon>Odoribacteraceae</taxon>
        <taxon>Butyricimonas</taxon>
    </lineage>
</organism>
<dbReference type="InterPro" id="IPR001789">
    <property type="entry name" value="Sig_transdc_resp-reg_receiver"/>
</dbReference>
<reference evidence="5 6" key="1">
    <citation type="submission" date="2018-10" db="EMBL/GenBank/DDBJ databases">
        <title>Butyricimonas faecalis sp. nov., isolated from human faeces and emended description of the genus Butyricimonas.</title>
        <authorList>
            <person name="Le Roy T."/>
            <person name="Van der Smissen P."/>
            <person name="Paquot A."/>
            <person name="Delzenne N."/>
            <person name="Muccioli G."/>
            <person name="Collet J.-F."/>
            <person name="Cani P.D."/>
        </authorList>
    </citation>
    <scope>NUCLEOTIDE SEQUENCE [LARGE SCALE GENOMIC DNA]</scope>
    <source>
        <strain evidence="5 6">H184</strain>
    </source>
</reference>
<dbReference type="InterPro" id="IPR011006">
    <property type="entry name" value="CheY-like_superfamily"/>
</dbReference>